<keyword evidence="1" id="KW-0812">Transmembrane</keyword>
<feature type="transmembrane region" description="Helical" evidence="1">
    <location>
        <begin position="105"/>
        <end position="127"/>
    </location>
</feature>
<dbReference type="EMBL" id="CP034841">
    <property type="protein sequence ID" value="QBF34956.1"/>
    <property type="molecule type" value="Genomic_DNA"/>
</dbReference>
<protein>
    <submittedName>
        <fullName evidence="2">Uncharacterized protein</fullName>
    </submittedName>
</protein>
<keyword evidence="1" id="KW-1133">Transmembrane helix</keyword>
<organism evidence="2 3">
    <name type="scientific">Mycoplasmopsis phocirhinis</name>
    <dbReference type="NCBI Taxonomy" id="142650"/>
    <lineage>
        <taxon>Bacteria</taxon>
        <taxon>Bacillati</taxon>
        <taxon>Mycoplasmatota</taxon>
        <taxon>Mycoplasmoidales</taxon>
        <taxon>Metamycoplasmataceae</taxon>
        <taxon>Mycoplasmopsis</taxon>
    </lineage>
</organism>
<dbReference type="KEGG" id="mphi:EG856_03515"/>
<evidence type="ECO:0000313" key="3">
    <source>
        <dbReference type="Proteomes" id="UP000289326"/>
    </source>
</evidence>
<accession>A0A4P6MQE9</accession>
<feature type="transmembrane region" description="Helical" evidence="1">
    <location>
        <begin position="72"/>
        <end position="93"/>
    </location>
</feature>
<dbReference type="RefSeq" id="WP_130429733.1">
    <property type="nucleotide sequence ID" value="NZ_CP034841.1"/>
</dbReference>
<proteinExistence type="predicted"/>
<gene>
    <name evidence="2" type="ORF">EG856_03515</name>
</gene>
<name>A0A4P6MQE9_9BACT</name>
<evidence type="ECO:0000256" key="1">
    <source>
        <dbReference type="SAM" id="Phobius"/>
    </source>
</evidence>
<reference evidence="2 3" key="1">
    <citation type="submission" date="2019-01" db="EMBL/GenBank/DDBJ databases">
        <title>Complete sequence and annotation of the Mycoplasma phocirhinis strain 852T genome.</title>
        <authorList>
            <person name="Frasca S.Jr."/>
            <person name="Kutish G.F."/>
            <person name="Castellanos Gell J."/>
            <person name="Michaels D.L."/>
            <person name="Brown D.R."/>
        </authorList>
    </citation>
    <scope>NUCLEOTIDE SEQUENCE [LARGE SCALE GENOMIC DNA]</scope>
    <source>
        <strain evidence="2 3">852</strain>
    </source>
</reference>
<keyword evidence="1" id="KW-0472">Membrane</keyword>
<dbReference type="NCBIfam" id="NF046000">
    <property type="entry name" value="MAG1210_fam"/>
    <property type="match status" value="1"/>
</dbReference>
<dbReference type="AlphaFoldDB" id="A0A4P6MQE9"/>
<keyword evidence="3" id="KW-1185">Reference proteome</keyword>
<dbReference type="OrthoDB" id="8477532at2"/>
<dbReference type="Proteomes" id="UP000289326">
    <property type="component" value="Chromosome"/>
</dbReference>
<evidence type="ECO:0000313" key="2">
    <source>
        <dbReference type="EMBL" id="QBF34956.1"/>
    </source>
</evidence>
<sequence>MEKIIYVDKPLDEYNSYREKNNQKTDEYFEELTRISKIDVEQNRAQTKKINNLASKLNQAKNRHKKIKLGSIINLVLFILAFIVGAISIWLGVEFSKTKLNVATISIATVSCAVGLTLFIIHFAVILKNLKNASKHWQNLQQQLNEETEIGLEQTAPLRNLFTHGMKVKLFRETMPFIKLEQFFKNEQLAKMRQEYGLGELSDLESTVEYVQSGEIYGNPFLFARVLNHEMSEKTYTGTLTIRWTERSTDFNGNSKLVTKTEVLHASVTKPYPLYTYNTKFIWGSQSAPDLTFSRDYAHIERKNDSEIKKLVKATEKTLKKQEEININFTSLPNTEFEAFFNALDRNDQTQFRLLFTPLAQQNITKLLRDKTVGYGDDFSYIKHHKINIIEPEHLYNASLLDDLSVYYSYSYDTIKDTFNAQMQDYFKHIYFTFAPMLSIPIFQQTKSLDFIYNDWIKGNLNQYEHEHQLSYLPRNLFTHNLVKTNSILKTHYMHSEDEQDTVKVSSFGYDIKPQVEYVSVYGGDGHYHNVPVKWDEYIRYDNDVIANITKINSDPTERSAYNDEINQKVKQSENNNHKPIFSAKSIINIL</sequence>